<organism evidence="15">
    <name type="scientific">uncultured Sulfurovum sp</name>
    <dbReference type="NCBI Taxonomy" id="269237"/>
    <lineage>
        <taxon>Bacteria</taxon>
        <taxon>Pseudomonadati</taxon>
        <taxon>Campylobacterota</taxon>
        <taxon>Epsilonproteobacteria</taxon>
        <taxon>Campylobacterales</taxon>
        <taxon>Sulfurovaceae</taxon>
        <taxon>Sulfurovum</taxon>
        <taxon>environmental samples</taxon>
    </lineage>
</organism>
<dbReference type="Gene3D" id="1.10.287.890">
    <property type="entry name" value="Crystal structure of tRNA isopentenylpyrophosphate transferase (bh2366) domain"/>
    <property type="match status" value="1"/>
</dbReference>
<sequence>MLLFQMTSFKQLALIGPTASGKTALAIELAHKNSANILSLDSLALYKEIDIASAKPTIEERDNIKHYGIDELFPNEPFDVTTFIKLYKKAKKESIEEDKNLIIVGGTGFYLSSLINGISNLPRISQEAKEQSRELLVDVSSAHDFLNSLDPEHMSNIKSSDAYRIEKMLNLYFETKLTPTAYFSANPPIAIISDALPIYEIEVEREVLRMRIQKRTQQMIESGLIDEVCYLEKKYTRQPNCMKSIGIKEVLSYLDGNYDKTEMQKRIVIHTAQLAKRQRTFNKSQFQDKTLLPLQKLRDTLIKS</sequence>
<comment type="function">
    <text evidence="2 11 13">Catalyzes the transfer of a dimethylallyl group onto the adenine at position 37 in tRNAs that read codons beginning with uridine, leading to the formation of N6-(dimethylallyl)adenosine (i(6)A).</text>
</comment>
<evidence type="ECO:0000256" key="6">
    <source>
        <dbReference type="ARBA" id="ARBA00022694"/>
    </source>
</evidence>
<evidence type="ECO:0000256" key="7">
    <source>
        <dbReference type="ARBA" id="ARBA00022741"/>
    </source>
</evidence>
<dbReference type="PANTHER" id="PTHR11088">
    <property type="entry name" value="TRNA DIMETHYLALLYLTRANSFERASE"/>
    <property type="match status" value="1"/>
</dbReference>
<keyword evidence="6 11" id="KW-0819">tRNA processing</keyword>
<evidence type="ECO:0000256" key="10">
    <source>
        <dbReference type="ARBA" id="ARBA00049563"/>
    </source>
</evidence>
<dbReference type="NCBIfam" id="TIGR00174">
    <property type="entry name" value="miaA"/>
    <property type="match status" value="1"/>
</dbReference>
<feature type="binding site" evidence="11">
    <location>
        <begin position="18"/>
        <end position="23"/>
    </location>
    <ligand>
        <name>substrate</name>
    </ligand>
</feature>
<dbReference type="AlphaFoldDB" id="A0A6S6S896"/>
<keyword evidence="8 11" id="KW-0067">ATP-binding</keyword>
<comment type="subunit">
    <text evidence="4 11">Monomer.</text>
</comment>
<evidence type="ECO:0000256" key="2">
    <source>
        <dbReference type="ARBA" id="ARBA00003213"/>
    </source>
</evidence>
<keyword evidence="9 11" id="KW-0460">Magnesium</keyword>
<evidence type="ECO:0000256" key="5">
    <source>
        <dbReference type="ARBA" id="ARBA00022679"/>
    </source>
</evidence>
<gene>
    <name evidence="11" type="primary">miaA</name>
    <name evidence="15" type="ORF">HELGO_WM28271</name>
</gene>
<dbReference type="GO" id="GO:0005524">
    <property type="term" value="F:ATP binding"/>
    <property type="evidence" value="ECO:0007669"/>
    <property type="project" value="UniProtKB-UniRule"/>
</dbReference>
<protein>
    <recommendedName>
        <fullName evidence="11">tRNA dimethylallyltransferase</fullName>
        <ecNumber evidence="11">2.5.1.75</ecNumber>
    </recommendedName>
    <alternativeName>
        <fullName evidence="11">Dimethylallyl diphosphate:tRNA dimethylallyltransferase</fullName>
        <shortName evidence="11">DMAPP:tRNA dimethylallyltransferase</shortName>
        <shortName evidence="11">DMATase</shortName>
    </alternativeName>
    <alternativeName>
        <fullName evidence="11">Isopentenyl-diphosphate:tRNA isopentenyltransferase</fullName>
        <shortName evidence="11">IPP transferase</shortName>
        <shortName evidence="11">IPPT</shortName>
        <shortName evidence="11">IPTase</shortName>
    </alternativeName>
</protein>
<comment type="similarity">
    <text evidence="3 11 14">Belongs to the IPP transferase family.</text>
</comment>
<reference evidence="15" key="1">
    <citation type="submission" date="2020-01" db="EMBL/GenBank/DDBJ databases">
        <authorList>
            <person name="Meier V. D."/>
            <person name="Meier V D."/>
        </authorList>
    </citation>
    <scope>NUCLEOTIDE SEQUENCE</scope>
    <source>
        <strain evidence="15">HLG_WM_MAG_02</strain>
    </source>
</reference>
<dbReference type="HAMAP" id="MF_00185">
    <property type="entry name" value="IPP_trans"/>
    <property type="match status" value="1"/>
</dbReference>
<evidence type="ECO:0000256" key="3">
    <source>
        <dbReference type="ARBA" id="ARBA00005842"/>
    </source>
</evidence>
<dbReference type="Pfam" id="PF01715">
    <property type="entry name" value="IPPT"/>
    <property type="match status" value="1"/>
</dbReference>
<dbReference type="InterPro" id="IPR039657">
    <property type="entry name" value="Dimethylallyltransferase"/>
</dbReference>
<dbReference type="GO" id="GO:0006400">
    <property type="term" value="P:tRNA modification"/>
    <property type="evidence" value="ECO:0007669"/>
    <property type="project" value="TreeGrafter"/>
</dbReference>
<evidence type="ECO:0000256" key="9">
    <source>
        <dbReference type="ARBA" id="ARBA00022842"/>
    </source>
</evidence>
<dbReference type="GO" id="GO:0052381">
    <property type="term" value="F:tRNA dimethylallyltransferase activity"/>
    <property type="evidence" value="ECO:0007669"/>
    <property type="project" value="UniProtKB-UniRule"/>
</dbReference>
<dbReference type="EMBL" id="CACVAZ010000005">
    <property type="protein sequence ID" value="CAA6802466.1"/>
    <property type="molecule type" value="Genomic_DNA"/>
</dbReference>
<evidence type="ECO:0000313" key="15">
    <source>
        <dbReference type="EMBL" id="CAA6802466.1"/>
    </source>
</evidence>
<evidence type="ECO:0000256" key="13">
    <source>
        <dbReference type="RuleBase" id="RU003784"/>
    </source>
</evidence>
<proteinExistence type="inferred from homology"/>
<evidence type="ECO:0000256" key="1">
    <source>
        <dbReference type="ARBA" id="ARBA00001946"/>
    </source>
</evidence>
<evidence type="ECO:0000256" key="4">
    <source>
        <dbReference type="ARBA" id="ARBA00011245"/>
    </source>
</evidence>
<comment type="cofactor">
    <cofactor evidence="1 11">
        <name>Mg(2+)</name>
        <dbReference type="ChEBI" id="CHEBI:18420"/>
    </cofactor>
</comment>
<comment type="caution">
    <text evidence="11">Lacks conserved residue(s) required for the propagation of feature annotation.</text>
</comment>
<dbReference type="EC" id="2.5.1.75" evidence="11"/>
<dbReference type="InterPro" id="IPR027417">
    <property type="entry name" value="P-loop_NTPase"/>
</dbReference>
<accession>A0A6S6S896</accession>
<evidence type="ECO:0000256" key="11">
    <source>
        <dbReference type="HAMAP-Rule" id="MF_00185"/>
    </source>
</evidence>
<evidence type="ECO:0000256" key="14">
    <source>
        <dbReference type="RuleBase" id="RU003785"/>
    </source>
</evidence>
<feature type="site" description="Interaction with substrate tRNA" evidence="11">
    <location>
        <position position="123"/>
    </location>
</feature>
<feature type="region of interest" description="Interaction with substrate tRNA" evidence="11">
    <location>
        <begin position="41"/>
        <end position="44"/>
    </location>
</feature>
<dbReference type="PANTHER" id="PTHR11088:SF60">
    <property type="entry name" value="TRNA DIMETHYLALLYLTRANSFERASE"/>
    <property type="match status" value="1"/>
</dbReference>
<keyword evidence="5 11" id="KW-0808">Transferase</keyword>
<keyword evidence="7 11" id="KW-0547">Nucleotide-binding</keyword>
<feature type="site" description="Interaction with substrate tRNA" evidence="11">
    <location>
        <position position="107"/>
    </location>
</feature>
<evidence type="ECO:0000256" key="8">
    <source>
        <dbReference type="ARBA" id="ARBA00022840"/>
    </source>
</evidence>
<dbReference type="InterPro" id="IPR018022">
    <property type="entry name" value="IPT"/>
</dbReference>
<name>A0A6S6S896_9BACT</name>
<comment type="catalytic activity">
    <reaction evidence="10 11 12">
        <text>adenosine(37) in tRNA + dimethylallyl diphosphate = N(6)-dimethylallyladenosine(37) in tRNA + diphosphate</text>
        <dbReference type="Rhea" id="RHEA:26482"/>
        <dbReference type="Rhea" id="RHEA-COMP:10162"/>
        <dbReference type="Rhea" id="RHEA-COMP:10375"/>
        <dbReference type="ChEBI" id="CHEBI:33019"/>
        <dbReference type="ChEBI" id="CHEBI:57623"/>
        <dbReference type="ChEBI" id="CHEBI:74411"/>
        <dbReference type="ChEBI" id="CHEBI:74415"/>
        <dbReference type="EC" id="2.5.1.75"/>
    </reaction>
</comment>
<feature type="binding site" evidence="11">
    <location>
        <begin position="16"/>
        <end position="23"/>
    </location>
    <ligand>
        <name>ATP</name>
        <dbReference type="ChEBI" id="CHEBI:30616"/>
    </ligand>
</feature>
<evidence type="ECO:0000256" key="12">
    <source>
        <dbReference type="RuleBase" id="RU003783"/>
    </source>
</evidence>
<dbReference type="SUPFAM" id="SSF52540">
    <property type="entry name" value="P-loop containing nucleoside triphosphate hydrolases"/>
    <property type="match status" value="1"/>
</dbReference>
<dbReference type="Gene3D" id="3.40.50.300">
    <property type="entry name" value="P-loop containing nucleotide triphosphate hydrolases"/>
    <property type="match status" value="1"/>
</dbReference>